<feature type="domain" description="Pterin-binding" evidence="13">
    <location>
        <begin position="65"/>
        <end position="319"/>
    </location>
</feature>
<name>A0A1M6GXS6_9RHOB</name>
<dbReference type="Proteomes" id="UP000184292">
    <property type="component" value="Unassembled WGS sequence"/>
</dbReference>
<proteinExistence type="inferred from homology"/>
<evidence type="ECO:0000313" key="14">
    <source>
        <dbReference type="EMBL" id="SHJ14717.1"/>
    </source>
</evidence>
<evidence type="ECO:0000256" key="8">
    <source>
        <dbReference type="ARBA" id="ARBA00022723"/>
    </source>
</evidence>
<comment type="similarity">
    <text evidence="4 12">Belongs to the DHPS family.</text>
</comment>
<evidence type="ECO:0000256" key="4">
    <source>
        <dbReference type="ARBA" id="ARBA00009503"/>
    </source>
</evidence>
<dbReference type="GO" id="GO:0046654">
    <property type="term" value="P:tetrahydrofolate biosynthetic process"/>
    <property type="evidence" value="ECO:0007669"/>
    <property type="project" value="UniProtKB-UniPathway"/>
</dbReference>
<evidence type="ECO:0000256" key="12">
    <source>
        <dbReference type="RuleBase" id="RU361205"/>
    </source>
</evidence>
<evidence type="ECO:0000256" key="2">
    <source>
        <dbReference type="ARBA" id="ARBA00001946"/>
    </source>
</evidence>
<comment type="cofactor">
    <cofactor evidence="2 12">
        <name>Mg(2+)</name>
        <dbReference type="ChEBI" id="CHEBI:18420"/>
    </cofactor>
</comment>
<dbReference type="CDD" id="cd00739">
    <property type="entry name" value="DHPS"/>
    <property type="match status" value="1"/>
</dbReference>
<protein>
    <recommendedName>
        <fullName evidence="6 12">Dihydropteroate synthase</fullName>
        <shortName evidence="12">DHPS</shortName>
        <ecNumber evidence="5 12">2.5.1.15</ecNumber>
    </recommendedName>
    <alternativeName>
        <fullName evidence="11 12">Dihydropteroate pyrophosphorylase</fullName>
    </alternativeName>
</protein>
<comment type="pathway">
    <text evidence="3 12">Cofactor biosynthesis; tetrahydrofolate biosynthesis; 7,8-dihydrofolate from 2-amino-4-hydroxy-6-hydroxymethyl-7,8-dihydropteridine diphosphate and 4-aminobenzoate: step 1/2.</text>
</comment>
<evidence type="ECO:0000256" key="5">
    <source>
        <dbReference type="ARBA" id="ARBA00012458"/>
    </source>
</evidence>
<dbReference type="PROSITE" id="PS50972">
    <property type="entry name" value="PTERIN_BINDING"/>
    <property type="match status" value="1"/>
</dbReference>
<keyword evidence="8 12" id="KW-0479">Metal-binding</keyword>
<evidence type="ECO:0000256" key="10">
    <source>
        <dbReference type="ARBA" id="ARBA00022909"/>
    </source>
</evidence>
<gene>
    <name evidence="14" type="ORF">SAMN05444417_2987</name>
</gene>
<dbReference type="GO" id="GO:0005829">
    <property type="term" value="C:cytosol"/>
    <property type="evidence" value="ECO:0007669"/>
    <property type="project" value="TreeGrafter"/>
</dbReference>
<dbReference type="NCBIfam" id="TIGR01496">
    <property type="entry name" value="DHPS"/>
    <property type="match status" value="1"/>
</dbReference>
<keyword evidence="9 12" id="KW-0460">Magnesium</keyword>
<keyword evidence="10 12" id="KW-0289">Folate biosynthesis</keyword>
<keyword evidence="7 12" id="KW-0808">Transferase</keyword>
<evidence type="ECO:0000256" key="3">
    <source>
        <dbReference type="ARBA" id="ARBA00004763"/>
    </source>
</evidence>
<evidence type="ECO:0000256" key="1">
    <source>
        <dbReference type="ARBA" id="ARBA00000012"/>
    </source>
</evidence>
<dbReference type="GO" id="GO:0046656">
    <property type="term" value="P:folic acid biosynthetic process"/>
    <property type="evidence" value="ECO:0007669"/>
    <property type="project" value="UniProtKB-KW"/>
</dbReference>
<comment type="catalytic activity">
    <reaction evidence="1">
        <text>(7,8-dihydropterin-6-yl)methyl diphosphate + 4-aminobenzoate = 7,8-dihydropteroate + diphosphate</text>
        <dbReference type="Rhea" id="RHEA:19949"/>
        <dbReference type="ChEBI" id="CHEBI:17836"/>
        <dbReference type="ChEBI" id="CHEBI:17839"/>
        <dbReference type="ChEBI" id="CHEBI:33019"/>
        <dbReference type="ChEBI" id="CHEBI:72950"/>
        <dbReference type="EC" id="2.5.1.15"/>
    </reaction>
</comment>
<evidence type="ECO:0000313" key="15">
    <source>
        <dbReference type="Proteomes" id="UP000184292"/>
    </source>
</evidence>
<dbReference type="InterPro" id="IPR045031">
    <property type="entry name" value="DHP_synth-like"/>
</dbReference>
<dbReference type="RefSeq" id="WP_073332613.1">
    <property type="nucleotide sequence ID" value="NZ_FQYO01000005.1"/>
</dbReference>
<dbReference type="GO" id="GO:0004156">
    <property type="term" value="F:dihydropteroate synthase activity"/>
    <property type="evidence" value="ECO:0007669"/>
    <property type="project" value="UniProtKB-EC"/>
</dbReference>
<dbReference type="OrthoDB" id="9811744at2"/>
<dbReference type="PROSITE" id="PS00792">
    <property type="entry name" value="DHPS_1"/>
    <property type="match status" value="1"/>
</dbReference>
<dbReference type="STRING" id="1447782.SAMN05444417_2987"/>
<dbReference type="InterPro" id="IPR011005">
    <property type="entry name" value="Dihydropteroate_synth-like_sf"/>
</dbReference>
<evidence type="ECO:0000256" key="6">
    <source>
        <dbReference type="ARBA" id="ARBA00016919"/>
    </source>
</evidence>
<dbReference type="EMBL" id="FQYO01000005">
    <property type="protein sequence ID" value="SHJ14717.1"/>
    <property type="molecule type" value="Genomic_DNA"/>
</dbReference>
<dbReference type="SUPFAM" id="SSF51717">
    <property type="entry name" value="Dihydropteroate synthetase-like"/>
    <property type="match status" value="1"/>
</dbReference>
<dbReference type="PANTHER" id="PTHR20941">
    <property type="entry name" value="FOLATE SYNTHESIS PROTEINS"/>
    <property type="match status" value="1"/>
</dbReference>
<sequence>MSRLQPIPSAAATEGGLPLAGSARIRFSQVLRDGRAVPVSELDSAERRRLSARRPDLCGLPLDRPRIMGILNVTPDSFSDGGDLSPQGALIARAREMAGAADILDIGGESTRPGAAEVGTDEEIARVVPAIRAIRAEGIVTPISVDTRKARVAAAALEAGADLVNDVSALSFDPEMGRVVAGARCPIVLMHARGTPADMDARAVYGDVVEEVFDELSRRIDAALDAGVAEDRLIVDPGIGFGKNLQQNVAVLRALARYHALGPALLSAVSRKRFIGTIGQAPDAKSRGPGSIAVALWSVDQGAQIVRVHDAAETRQALRLHEAMSGTGEIDA</sequence>
<reference evidence="14 15" key="1">
    <citation type="submission" date="2016-11" db="EMBL/GenBank/DDBJ databases">
        <authorList>
            <person name="Jaros S."/>
            <person name="Januszkiewicz K."/>
            <person name="Wedrychowicz H."/>
        </authorList>
    </citation>
    <scope>NUCLEOTIDE SEQUENCE [LARGE SCALE GENOMIC DNA]</scope>
    <source>
        <strain evidence="14 15">DSM 100565</strain>
    </source>
</reference>
<evidence type="ECO:0000256" key="7">
    <source>
        <dbReference type="ARBA" id="ARBA00022679"/>
    </source>
</evidence>
<dbReference type="AlphaFoldDB" id="A0A1M6GXS6"/>
<dbReference type="Gene3D" id="3.20.20.20">
    <property type="entry name" value="Dihydropteroate synthase-like"/>
    <property type="match status" value="1"/>
</dbReference>
<dbReference type="InterPro" id="IPR006390">
    <property type="entry name" value="DHP_synth_dom"/>
</dbReference>
<dbReference type="InterPro" id="IPR000489">
    <property type="entry name" value="Pterin-binding_dom"/>
</dbReference>
<dbReference type="EC" id="2.5.1.15" evidence="5 12"/>
<dbReference type="PANTHER" id="PTHR20941:SF1">
    <property type="entry name" value="FOLIC ACID SYNTHESIS PROTEIN FOL1"/>
    <property type="match status" value="1"/>
</dbReference>
<evidence type="ECO:0000259" key="13">
    <source>
        <dbReference type="PROSITE" id="PS50972"/>
    </source>
</evidence>
<organism evidence="14 15">
    <name type="scientific">Wenxinia saemankumensis</name>
    <dbReference type="NCBI Taxonomy" id="1447782"/>
    <lineage>
        <taxon>Bacteria</taxon>
        <taxon>Pseudomonadati</taxon>
        <taxon>Pseudomonadota</taxon>
        <taxon>Alphaproteobacteria</taxon>
        <taxon>Rhodobacterales</taxon>
        <taxon>Roseobacteraceae</taxon>
        <taxon>Wenxinia</taxon>
    </lineage>
</organism>
<dbReference type="Pfam" id="PF00809">
    <property type="entry name" value="Pterin_bind"/>
    <property type="match status" value="1"/>
</dbReference>
<comment type="function">
    <text evidence="12">Catalyzes the condensation of para-aminobenzoate (pABA) with 6-hydroxymethyl-7,8-dihydropterin diphosphate (DHPt-PP) to form 7,8-dihydropteroate (H2Pte), the immediate precursor of folate derivatives.</text>
</comment>
<keyword evidence="15" id="KW-1185">Reference proteome</keyword>
<evidence type="ECO:0000256" key="11">
    <source>
        <dbReference type="ARBA" id="ARBA00030193"/>
    </source>
</evidence>
<dbReference type="GO" id="GO:0046872">
    <property type="term" value="F:metal ion binding"/>
    <property type="evidence" value="ECO:0007669"/>
    <property type="project" value="UniProtKB-KW"/>
</dbReference>
<dbReference type="UniPathway" id="UPA00077">
    <property type="reaction ID" value="UER00156"/>
</dbReference>
<accession>A0A1M6GXS6</accession>
<evidence type="ECO:0000256" key="9">
    <source>
        <dbReference type="ARBA" id="ARBA00022842"/>
    </source>
</evidence>
<dbReference type="FunFam" id="3.20.20.20:FF:000006">
    <property type="entry name" value="Dihydropteroate synthase"/>
    <property type="match status" value="1"/>
</dbReference>